<evidence type="ECO:0000256" key="1">
    <source>
        <dbReference type="ARBA" id="ARBA00001478"/>
    </source>
</evidence>
<dbReference type="Pfam" id="PF08323">
    <property type="entry name" value="Glyco_transf_5"/>
    <property type="match status" value="1"/>
</dbReference>
<name>A0A4Y8VT28_9BACT</name>
<dbReference type="SUPFAM" id="SSF53756">
    <property type="entry name" value="UDP-Glycosyltransferase/glycogen phosphorylase"/>
    <property type="match status" value="1"/>
</dbReference>
<sequence>MAKKVLFINQEINPYVAESRMSVMGRELPQKMQEASFEIRTFMPKWGIINERRGQLHEVIRLSGMNLIIDDTDHPLIIKVASIPTTRQQIYFIDNDDYFNNRQMGADENGVEYTDNGERAIFYARGVLETVKKLRWQPDVIVCQGWMSAVVPLYIKTAYAEEPSFANSKVIISLYNNELKGELGTNFKQCVDFRDAKAELLDGYKNDFDFVELGKLAIDYSDGVVEGEEGVNPILLEYAKEKEKPMLGFTGNDFEEPYTNFINEVCPDEE</sequence>
<dbReference type="AlphaFoldDB" id="A0A4Y8VT28"/>
<dbReference type="Proteomes" id="UP000297872">
    <property type="component" value="Unassembled WGS sequence"/>
</dbReference>
<keyword evidence="7" id="KW-1185">Reference proteome</keyword>
<evidence type="ECO:0000313" key="7">
    <source>
        <dbReference type="Proteomes" id="UP000297872"/>
    </source>
</evidence>
<dbReference type="EC" id="2.4.1.21" evidence="2"/>
<evidence type="ECO:0000256" key="3">
    <source>
        <dbReference type="ARBA" id="ARBA00022676"/>
    </source>
</evidence>
<dbReference type="EMBL" id="SGVY01000006">
    <property type="protein sequence ID" value="TFH83401.1"/>
    <property type="molecule type" value="Genomic_DNA"/>
</dbReference>
<evidence type="ECO:0000256" key="2">
    <source>
        <dbReference type="ARBA" id="ARBA00012588"/>
    </source>
</evidence>
<dbReference type="OrthoDB" id="9808590at2"/>
<organism evidence="6 7">
    <name type="scientific">Segatella hominis</name>
    <dbReference type="NCBI Taxonomy" id="2518605"/>
    <lineage>
        <taxon>Bacteria</taxon>
        <taxon>Pseudomonadati</taxon>
        <taxon>Bacteroidota</taxon>
        <taxon>Bacteroidia</taxon>
        <taxon>Bacteroidales</taxon>
        <taxon>Prevotellaceae</taxon>
        <taxon>Segatella</taxon>
    </lineage>
</organism>
<dbReference type="Gene3D" id="3.40.50.2000">
    <property type="entry name" value="Glycogen Phosphorylase B"/>
    <property type="match status" value="1"/>
</dbReference>
<evidence type="ECO:0000256" key="4">
    <source>
        <dbReference type="ARBA" id="ARBA00022679"/>
    </source>
</evidence>
<dbReference type="RefSeq" id="WP_118119152.1">
    <property type="nucleotide sequence ID" value="NZ_CP137559.1"/>
</dbReference>
<protein>
    <recommendedName>
        <fullName evidence="2">starch synthase</fullName>
        <ecNumber evidence="2">2.4.1.21</ecNumber>
    </recommendedName>
</protein>
<dbReference type="PANTHER" id="PTHR45825:SF11">
    <property type="entry name" value="ALPHA AMYLASE DOMAIN-CONTAINING PROTEIN"/>
    <property type="match status" value="1"/>
</dbReference>
<gene>
    <name evidence="6" type="ORF">EXN75_03680</name>
</gene>
<evidence type="ECO:0000259" key="5">
    <source>
        <dbReference type="Pfam" id="PF08323"/>
    </source>
</evidence>
<accession>A0A4Y8VT28</accession>
<feature type="domain" description="Starch synthase catalytic" evidence="5">
    <location>
        <begin position="4"/>
        <end position="224"/>
    </location>
</feature>
<evidence type="ECO:0000313" key="6">
    <source>
        <dbReference type="EMBL" id="TFH83401.1"/>
    </source>
</evidence>
<proteinExistence type="predicted"/>
<reference evidence="6 7" key="1">
    <citation type="submission" date="2019-02" db="EMBL/GenBank/DDBJ databases">
        <title>Draft Genome Sequence of the Prevotella sp. BCRC 81118, Isolated from Human Feces.</title>
        <authorList>
            <person name="Huang C.-H."/>
        </authorList>
    </citation>
    <scope>NUCLEOTIDE SEQUENCE [LARGE SCALE GENOMIC DNA]</scope>
    <source>
        <strain evidence="6 7">BCRC 81118</strain>
    </source>
</reference>
<keyword evidence="3" id="KW-0328">Glycosyltransferase</keyword>
<dbReference type="PANTHER" id="PTHR45825">
    <property type="entry name" value="GRANULE-BOUND STARCH SYNTHASE 1, CHLOROPLASTIC/AMYLOPLASTIC"/>
    <property type="match status" value="1"/>
</dbReference>
<dbReference type="GeneID" id="302994397"/>
<dbReference type="InterPro" id="IPR013534">
    <property type="entry name" value="Starch_synth_cat_dom"/>
</dbReference>
<comment type="caution">
    <text evidence="6">The sequence shown here is derived from an EMBL/GenBank/DDBJ whole genome shotgun (WGS) entry which is preliminary data.</text>
</comment>
<comment type="catalytic activity">
    <reaction evidence="1">
        <text>[(1-&gt;4)-alpha-D-glucosyl](n) + ADP-alpha-D-glucose = [(1-&gt;4)-alpha-D-glucosyl](n+1) + ADP + H(+)</text>
        <dbReference type="Rhea" id="RHEA:18189"/>
        <dbReference type="Rhea" id="RHEA-COMP:9584"/>
        <dbReference type="Rhea" id="RHEA-COMP:9587"/>
        <dbReference type="ChEBI" id="CHEBI:15378"/>
        <dbReference type="ChEBI" id="CHEBI:15444"/>
        <dbReference type="ChEBI" id="CHEBI:57498"/>
        <dbReference type="ChEBI" id="CHEBI:456216"/>
        <dbReference type="EC" id="2.4.1.21"/>
    </reaction>
</comment>
<keyword evidence="4" id="KW-0808">Transferase</keyword>
<dbReference type="GO" id="GO:0009011">
    <property type="term" value="F:alpha-1,4-glucan glucosyltransferase (ADP-glucose donor) activity"/>
    <property type="evidence" value="ECO:0007669"/>
    <property type="project" value="UniProtKB-EC"/>
</dbReference>